<dbReference type="EMBL" id="GBXM01055441">
    <property type="protein sequence ID" value="JAH53136.1"/>
    <property type="molecule type" value="Transcribed_RNA"/>
</dbReference>
<reference evidence="1" key="2">
    <citation type="journal article" date="2015" name="Fish Shellfish Immunol.">
        <title>Early steps in the European eel (Anguilla anguilla)-Vibrio vulnificus interaction in the gills: Role of the RtxA13 toxin.</title>
        <authorList>
            <person name="Callol A."/>
            <person name="Pajuelo D."/>
            <person name="Ebbesson L."/>
            <person name="Teles M."/>
            <person name="MacKenzie S."/>
            <person name="Amaro C."/>
        </authorList>
    </citation>
    <scope>NUCLEOTIDE SEQUENCE</scope>
</reference>
<organism evidence="1">
    <name type="scientific">Anguilla anguilla</name>
    <name type="common">European freshwater eel</name>
    <name type="synonym">Muraena anguilla</name>
    <dbReference type="NCBI Taxonomy" id="7936"/>
    <lineage>
        <taxon>Eukaryota</taxon>
        <taxon>Metazoa</taxon>
        <taxon>Chordata</taxon>
        <taxon>Craniata</taxon>
        <taxon>Vertebrata</taxon>
        <taxon>Euteleostomi</taxon>
        <taxon>Actinopterygii</taxon>
        <taxon>Neopterygii</taxon>
        <taxon>Teleostei</taxon>
        <taxon>Anguilliformes</taxon>
        <taxon>Anguillidae</taxon>
        <taxon>Anguilla</taxon>
    </lineage>
</organism>
<evidence type="ECO:0000313" key="1">
    <source>
        <dbReference type="EMBL" id="JAH53136.1"/>
    </source>
</evidence>
<protein>
    <submittedName>
        <fullName evidence="1">Uncharacterized protein</fullName>
    </submittedName>
</protein>
<proteinExistence type="predicted"/>
<dbReference type="AlphaFoldDB" id="A0A0E9THQ7"/>
<reference evidence="1" key="1">
    <citation type="submission" date="2014-11" db="EMBL/GenBank/DDBJ databases">
        <authorList>
            <person name="Amaro Gonzalez C."/>
        </authorList>
    </citation>
    <scope>NUCLEOTIDE SEQUENCE</scope>
</reference>
<sequence>MNLMALKVVSVVVRVVIGTHVI</sequence>
<name>A0A0E9THQ7_ANGAN</name>
<accession>A0A0E9THQ7</accession>